<name>A0A518GZR5_9BACT</name>
<dbReference type="GO" id="GO:0004129">
    <property type="term" value="F:cytochrome-c oxidase activity"/>
    <property type="evidence" value="ECO:0007669"/>
    <property type="project" value="UniProtKB-EC"/>
</dbReference>
<feature type="region of interest" description="Disordered" evidence="15">
    <location>
        <begin position="377"/>
        <end position="407"/>
    </location>
</feature>
<comment type="similarity">
    <text evidence="2 13">Belongs to the cytochrome c oxidase subunit 2 family.</text>
</comment>
<dbReference type="KEGG" id="tpla:ElP_19590"/>
<evidence type="ECO:0000256" key="9">
    <source>
        <dbReference type="ARBA" id="ARBA00022989"/>
    </source>
</evidence>
<dbReference type="PRINTS" id="PR01166">
    <property type="entry name" value="CYCOXIDASEII"/>
</dbReference>
<dbReference type="RefSeq" id="WP_231749598.1">
    <property type="nucleotide sequence ID" value="NZ_CP036426.1"/>
</dbReference>
<comment type="cofactor">
    <cofactor evidence="14">
        <name>Cu cation</name>
        <dbReference type="ChEBI" id="CHEBI:23378"/>
    </cofactor>
    <text evidence="14">Binds a copper A center.</text>
</comment>
<keyword evidence="6 14" id="KW-0479">Metal-binding</keyword>
<dbReference type="InterPro" id="IPR014222">
    <property type="entry name" value="Cyt_c_oxidase_su2"/>
</dbReference>
<keyword evidence="19" id="KW-0560">Oxidoreductase</keyword>
<evidence type="ECO:0000313" key="20">
    <source>
        <dbReference type="Proteomes" id="UP000317835"/>
    </source>
</evidence>
<sequence length="407" mass="43532">MKYWSLLFGLTTVLAVAAFAYAPFDDDWWLPSYKGTNAGALETLGEISGQAPGMASTLGAMKGGAGATGPAGLQPLDEARAWADGQSARLGRLASEGFLTGRTRALQGRAAGASAAMIEARAALAAGDGADPALDEAIEALEGLGEGAAGAIASVTEPGGGLRAPVSTAAVQIDHLYILILLITGLTFVGVMAAMVVAMWRFRARPGRKAVYSHGSLKVEIVWTVIPAAILVFLALYQLRAWADIKFKSTYPDVAPLAEITARQFQWKMRYPGPDGELGTGDDLHTVNDLHFVKDEPTIIHLKSEDVLHSFFLPQLRIKQDAVPGMTIPVLFDASKAGRYELLCAELCGWGHYKMRAQVVVHETRDEFDEWVEQALREQDRSEPAADPAGAEADLAAAPEWSESEAR</sequence>
<feature type="transmembrane region" description="Helical" evidence="16">
    <location>
        <begin position="176"/>
        <end position="200"/>
    </location>
</feature>
<dbReference type="PROSITE" id="PS50857">
    <property type="entry name" value="COX2_CUA"/>
    <property type="match status" value="1"/>
</dbReference>
<comment type="function">
    <text evidence="12 14">Subunits I and II form the functional core of the enzyme complex. Electrons originating in cytochrome c are transferred via heme a and Cu(A) to the binuclear center formed by heme a3 and Cu(B).</text>
</comment>
<dbReference type="CDD" id="cd13919">
    <property type="entry name" value="CuRO_HCO_II_like_5"/>
    <property type="match status" value="1"/>
</dbReference>
<dbReference type="Pfam" id="PF02790">
    <property type="entry name" value="COX2_TM"/>
    <property type="match status" value="1"/>
</dbReference>
<evidence type="ECO:0000259" key="18">
    <source>
        <dbReference type="PROSITE" id="PS50999"/>
    </source>
</evidence>
<dbReference type="InterPro" id="IPR008972">
    <property type="entry name" value="Cupredoxin"/>
</dbReference>
<keyword evidence="4 13" id="KW-0679">Respiratory chain</keyword>
<dbReference type="Gene3D" id="1.10.287.90">
    <property type="match status" value="1"/>
</dbReference>
<keyword evidence="8 13" id="KW-0249">Electron transport</keyword>
<evidence type="ECO:0000256" key="14">
    <source>
        <dbReference type="RuleBase" id="RU004024"/>
    </source>
</evidence>
<evidence type="ECO:0000256" key="15">
    <source>
        <dbReference type="SAM" id="MobiDB-lite"/>
    </source>
</evidence>
<keyword evidence="20" id="KW-1185">Reference proteome</keyword>
<keyword evidence="10 14" id="KW-0186">Copper</keyword>
<dbReference type="GO" id="GO:0016491">
    <property type="term" value="F:oxidoreductase activity"/>
    <property type="evidence" value="ECO:0007669"/>
    <property type="project" value="UniProtKB-KW"/>
</dbReference>
<evidence type="ECO:0000256" key="11">
    <source>
        <dbReference type="ARBA" id="ARBA00023136"/>
    </source>
</evidence>
<dbReference type="AlphaFoldDB" id="A0A518GZR5"/>
<keyword evidence="5 13" id="KW-0812">Transmembrane</keyword>
<dbReference type="PROSITE" id="PS50999">
    <property type="entry name" value="COX2_TM"/>
    <property type="match status" value="1"/>
</dbReference>
<feature type="domain" description="Cytochrome oxidase subunit II transmembrane region profile" evidence="18">
    <location>
        <begin position="154"/>
        <end position="249"/>
    </location>
</feature>
<feature type="transmembrane region" description="Helical" evidence="16">
    <location>
        <begin position="221"/>
        <end position="239"/>
    </location>
</feature>
<dbReference type="Pfam" id="PF00116">
    <property type="entry name" value="COX2"/>
    <property type="match status" value="1"/>
</dbReference>
<dbReference type="InterPro" id="IPR001505">
    <property type="entry name" value="Copper_CuA"/>
</dbReference>
<proteinExistence type="inferred from homology"/>
<feature type="domain" description="Cytochrome oxidase subunit II copper A binding" evidence="17">
    <location>
        <begin position="253"/>
        <end position="374"/>
    </location>
</feature>
<dbReference type="GO" id="GO:0005507">
    <property type="term" value="F:copper ion binding"/>
    <property type="evidence" value="ECO:0007669"/>
    <property type="project" value="InterPro"/>
</dbReference>
<comment type="catalytic activity">
    <reaction evidence="14">
        <text>4 Fe(II)-[cytochrome c] + O2 + 8 H(+)(in) = 4 Fe(III)-[cytochrome c] + 2 H2O + 4 H(+)(out)</text>
        <dbReference type="Rhea" id="RHEA:11436"/>
        <dbReference type="Rhea" id="RHEA-COMP:10350"/>
        <dbReference type="Rhea" id="RHEA-COMP:14399"/>
        <dbReference type="ChEBI" id="CHEBI:15377"/>
        <dbReference type="ChEBI" id="CHEBI:15378"/>
        <dbReference type="ChEBI" id="CHEBI:15379"/>
        <dbReference type="ChEBI" id="CHEBI:29033"/>
        <dbReference type="ChEBI" id="CHEBI:29034"/>
        <dbReference type="EC" id="7.1.1.9"/>
    </reaction>
</comment>
<dbReference type="EC" id="7.1.1.9" evidence="14"/>
<evidence type="ECO:0000256" key="2">
    <source>
        <dbReference type="ARBA" id="ARBA00007866"/>
    </source>
</evidence>
<evidence type="ECO:0000256" key="16">
    <source>
        <dbReference type="SAM" id="Phobius"/>
    </source>
</evidence>
<dbReference type="NCBIfam" id="TIGR02866">
    <property type="entry name" value="CoxB"/>
    <property type="match status" value="1"/>
</dbReference>
<dbReference type="InterPro" id="IPR002429">
    <property type="entry name" value="CcO_II-like_C"/>
</dbReference>
<evidence type="ECO:0000256" key="4">
    <source>
        <dbReference type="ARBA" id="ARBA00022660"/>
    </source>
</evidence>
<dbReference type="InterPro" id="IPR036257">
    <property type="entry name" value="Cyt_c_oxidase_su2_TM_sf"/>
</dbReference>
<dbReference type="GO" id="GO:0005886">
    <property type="term" value="C:plasma membrane"/>
    <property type="evidence" value="ECO:0007669"/>
    <property type="project" value="UniProtKB-SubCell"/>
</dbReference>
<gene>
    <name evidence="19" type="primary">coxM_1</name>
    <name evidence="19" type="ORF">ElP_19590</name>
</gene>
<dbReference type="SUPFAM" id="SSF81464">
    <property type="entry name" value="Cytochrome c oxidase subunit II-like, transmembrane region"/>
    <property type="match status" value="1"/>
</dbReference>
<reference evidence="19 20" key="1">
    <citation type="submission" date="2019-02" db="EMBL/GenBank/DDBJ databases">
        <title>Deep-cultivation of Planctomycetes and their phenomic and genomic characterization uncovers novel biology.</title>
        <authorList>
            <person name="Wiegand S."/>
            <person name="Jogler M."/>
            <person name="Boedeker C."/>
            <person name="Pinto D."/>
            <person name="Vollmers J."/>
            <person name="Rivas-Marin E."/>
            <person name="Kohn T."/>
            <person name="Peeters S.H."/>
            <person name="Heuer A."/>
            <person name="Rast P."/>
            <person name="Oberbeckmann S."/>
            <person name="Bunk B."/>
            <person name="Jeske O."/>
            <person name="Meyerdierks A."/>
            <person name="Storesund J.E."/>
            <person name="Kallscheuer N."/>
            <person name="Luecker S."/>
            <person name="Lage O.M."/>
            <person name="Pohl T."/>
            <person name="Merkel B.J."/>
            <person name="Hornburger P."/>
            <person name="Mueller R.-W."/>
            <person name="Bruemmer F."/>
            <person name="Labrenz M."/>
            <person name="Spormann A.M."/>
            <person name="Op den Camp H."/>
            <person name="Overmann J."/>
            <person name="Amann R."/>
            <person name="Jetten M.S.M."/>
            <person name="Mascher T."/>
            <person name="Medema M.H."/>
            <person name="Devos D.P."/>
            <person name="Kaster A.-K."/>
            <person name="Ovreas L."/>
            <person name="Rohde M."/>
            <person name="Galperin M.Y."/>
            <person name="Jogler C."/>
        </authorList>
    </citation>
    <scope>NUCLEOTIDE SEQUENCE [LARGE SCALE GENOMIC DNA]</scope>
    <source>
        <strain evidence="19 20">ElP</strain>
    </source>
</reference>
<evidence type="ECO:0000256" key="6">
    <source>
        <dbReference type="ARBA" id="ARBA00022723"/>
    </source>
</evidence>
<feature type="compositionally biased region" description="Low complexity" evidence="15">
    <location>
        <begin position="385"/>
        <end position="400"/>
    </location>
</feature>
<dbReference type="GO" id="GO:0042773">
    <property type="term" value="P:ATP synthesis coupled electron transport"/>
    <property type="evidence" value="ECO:0007669"/>
    <property type="project" value="TreeGrafter"/>
</dbReference>
<keyword evidence="3 13" id="KW-0813">Transport</keyword>
<keyword evidence="7" id="KW-1278">Translocase</keyword>
<dbReference type="Proteomes" id="UP000317835">
    <property type="component" value="Chromosome"/>
</dbReference>
<dbReference type="PANTHER" id="PTHR22888:SF9">
    <property type="entry name" value="CYTOCHROME C OXIDASE SUBUNIT 2"/>
    <property type="match status" value="1"/>
</dbReference>
<evidence type="ECO:0000256" key="12">
    <source>
        <dbReference type="ARBA" id="ARBA00024688"/>
    </source>
</evidence>
<dbReference type="Gene3D" id="2.60.40.420">
    <property type="entry name" value="Cupredoxins - blue copper proteins"/>
    <property type="match status" value="1"/>
</dbReference>
<dbReference type="EMBL" id="CP036426">
    <property type="protein sequence ID" value="QDV34077.1"/>
    <property type="molecule type" value="Genomic_DNA"/>
</dbReference>
<organism evidence="19 20">
    <name type="scientific">Tautonia plasticadhaerens</name>
    <dbReference type="NCBI Taxonomy" id="2527974"/>
    <lineage>
        <taxon>Bacteria</taxon>
        <taxon>Pseudomonadati</taxon>
        <taxon>Planctomycetota</taxon>
        <taxon>Planctomycetia</taxon>
        <taxon>Isosphaerales</taxon>
        <taxon>Isosphaeraceae</taxon>
        <taxon>Tautonia</taxon>
    </lineage>
</organism>
<protein>
    <recommendedName>
        <fullName evidence="14">Cytochrome c oxidase subunit 2</fullName>
        <ecNumber evidence="14">7.1.1.9</ecNumber>
    </recommendedName>
</protein>
<evidence type="ECO:0000256" key="3">
    <source>
        <dbReference type="ARBA" id="ARBA00022448"/>
    </source>
</evidence>
<evidence type="ECO:0000256" key="8">
    <source>
        <dbReference type="ARBA" id="ARBA00022982"/>
    </source>
</evidence>
<evidence type="ECO:0000313" key="19">
    <source>
        <dbReference type="EMBL" id="QDV34077.1"/>
    </source>
</evidence>
<evidence type="ECO:0000256" key="7">
    <source>
        <dbReference type="ARBA" id="ARBA00022967"/>
    </source>
</evidence>
<dbReference type="PROSITE" id="PS00078">
    <property type="entry name" value="COX2"/>
    <property type="match status" value="1"/>
</dbReference>
<evidence type="ECO:0000256" key="5">
    <source>
        <dbReference type="ARBA" id="ARBA00022692"/>
    </source>
</evidence>
<evidence type="ECO:0000256" key="13">
    <source>
        <dbReference type="RuleBase" id="RU000456"/>
    </source>
</evidence>
<dbReference type="PANTHER" id="PTHR22888">
    <property type="entry name" value="CYTOCHROME C OXIDASE, SUBUNIT II"/>
    <property type="match status" value="1"/>
</dbReference>
<accession>A0A518GZR5</accession>
<evidence type="ECO:0000259" key="17">
    <source>
        <dbReference type="PROSITE" id="PS50857"/>
    </source>
</evidence>
<evidence type="ECO:0000256" key="10">
    <source>
        <dbReference type="ARBA" id="ARBA00023008"/>
    </source>
</evidence>
<dbReference type="SUPFAM" id="SSF49503">
    <property type="entry name" value="Cupredoxins"/>
    <property type="match status" value="1"/>
</dbReference>
<comment type="subcellular location">
    <subcellularLocation>
        <location evidence="13">Cell membrane</location>
        <topology evidence="13">Multi-pass membrane protein</topology>
    </subcellularLocation>
    <subcellularLocation>
        <location evidence="1">Membrane</location>
        <topology evidence="1">Multi-pass membrane protein</topology>
    </subcellularLocation>
</comment>
<dbReference type="InterPro" id="IPR011759">
    <property type="entry name" value="Cyt_c_oxidase_su2_TM_dom"/>
</dbReference>
<keyword evidence="9 16" id="KW-1133">Transmembrane helix</keyword>
<keyword evidence="11 16" id="KW-0472">Membrane</keyword>
<dbReference type="InterPro" id="IPR045187">
    <property type="entry name" value="CcO_II"/>
</dbReference>
<evidence type="ECO:0000256" key="1">
    <source>
        <dbReference type="ARBA" id="ARBA00004141"/>
    </source>
</evidence>